<dbReference type="AlphaFoldDB" id="A0A0E9XGB9"/>
<reference evidence="1" key="1">
    <citation type="submission" date="2014-11" db="EMBL/GenBank/DDBJ databases">
        <authorList>
            <person name="Amaro Gonzalez C."/>
        </authorList>
    </citation>
    <scope>NUCLEOTIDE SEQUENCE</scope>
</reference>
<proteinExistence type="predicted"/>
<protein>
    <submittedName>
        <fullName evidence="1">Uncharacterized protein</fullName>
    </submittedName>
</protein>
<evidence type="ECO:0000313" key="1">
    <source>
        <dbReference type="EMBL" id="JAI00881.1"/>
    </source>
</evidence>
<name>A0A0E9XGB9_ANGAN</name>
<dbReference type="EMBL" id="GBXM01007697">
    <property type="protein sequence ID" value="JAI00881.1"/>
    <property type="molecule type" value="Transcribed_RNA"/>
</dbReference>
<sequence>MYNVHTTVKILYLYVVNLDCFLYYRKCIKYKTRCAGILPSMSVNWSLFNVTPEFEELLGILSYLRHIFKKSSVESKCSCSKDMI</sequence>
<reference evidence="1" key="2">
    <citation type="journal article" date="2015" name="Fish Shellfish Immunol.">
        <title>Early steps in the European eel (Anguilla anguilla)-Vibrio vulnificus interaction in the gills: Role of the RtxA13 toxin.</title>
        <authorList>
            <person name="Callol A."/>
            <person name="Pajuelo D."/>
            <person name="Ebbesson L."/>
            <person name="Teles M."/>
            <person name="MacKenzie S."/>
            <person name="Amaro C."/>
        </authorList>
    </citation>
    <scope>NUCLEOTIDE SEQUENCE</scope>
</reference>
<organism evidence="1">
    <name type="scientific">Anguilla anguilla</name>
    <name type="common">European freshwater eel</name>
    <name type="synonym">Muraena anguilla</name>
    <dbReference type="NCBI Taxonomy" id="7936"/>
    <lineage>
        <taxon>Eukaryota</taxon>
        <taxon>Metazoa</taxon>
        <taxon>Chordata</taxon>
        <taxon>Craniata</taxon>
        <taxon>Vertebrata</taxon>
        <taxon>Euteleostomi</taxon>
        <taxon>Actinopterygii</taxon>
        <taxon>Neopterygii</taxon>
        <taxon>Teleostei</taxon>
        <taxon>Anguilliformes</taxon>
        <taxon>Anguillidae</taxon>
        <taxon>Anguilla</taxon>
    </lineage>
</organism>
<accession>A0A0E9XGB9</accession>